<proteinExistence type="predicted"/>
<sequence length="231" mass="26299">MSDQNLEQLAYGQDAMKKSNVFEWCKRFKDGREYVKGYPRSGQSKTSPPKIYIEQEQTVNQQRYLKNIVDDSSDEEASEICKEEVSHVEVRKEDIKLGTCYWYKYVVMVDGINGEEIEVVEMKSTDVKKTAFTLQRNDEFVVEILNVFAILPLPDISGNSKESKETYAANVKLFNVAKLKVIDELSVDKTGVDDLSVDKLGSTQIDTSVEFCNMCNPIVLVYIPLNISSFN</sequence>
<comment type="caution">
    <text evidence="1">The sequence shown here is derived from an EMBL/GenBank/DDBJ whole genome shotgun (WGS) entry which is preliminary data.</text>
</comment>
<gene>
    <name evidence="1" type="ORF">ILUMI_03333</name>
</gene>
<dbReference type="EMBL" id="VTPC01001167">
    <property type="protein sequence ID" value="KAF2902853.1"/>
    <property type="molecule type" value="Genomic_DNA"/>
</dbReference>
<accession>A0A8K0DGI8</accession>
<dbReference type="Proteomes" id="UP000801492">
    <property type="component" value="Unassembled WGS sequence"/>
</dbReference>
<dbReference type="AlphaFoldDB" id="A0A8K0DGI8"/>
<evidence type="ECO:0000313" key="1">
    <source>
        <dbReference type="EMBL" id="KAF2902853.1"/>
    </source>
</evidence>
<protein>
    <submittedName>
        <fullName evidence="1">Uncharacterized protein</fullName>
    </submittedName>
</protein>
<keyword evidence="2" id="KW-1185">Reference proteome</keyword>
<evidence type="ECO:0000313" key="2">
    <source>
        <dbReference type="Proteomes" id="UP000801492"/>
    </source>
</evidence>
<organism evidence="1 2">
    <name type="scientific">Ignelater luminosus</name>
    <name type="common">Cucubano</name>
    <name type="synonym">Pyrophorus luminosus</name>
    <dbReference type="NCBI Taxonomy" id="2038154"/>
    <lineage>
        <taxon>Eukaryota</taxon>
        <taxon>Metazoa</taxon>
        <taxon>Ecdysozoa</taxon>
        <taxon>Arthropoda</taxon>
        <taxon>Hexapoda</taxon>
        <taxon>Insecta</taxon>
        <taxon>Pterygota</taxon>
        <taxon>Neoptera</taxon>
        <taxon>Endopterygota</taxon>
        <taxon>Coleoptera</taxon>
        <taxon>Polyphaga</taxon>
        <taxon>Elateriformia</taxon>
        <taxon>Elateroidea</taxon>
        <taxon>Elateridae</taxon>
        <taxon>Agrypninae</taxon>
        <taxon>Pyrophorini</taxon>
        <taxon>Ignelater</taxon>
    </lineage>
</organism>
<dbReference type="OrthoDB" id="6767476at2759"/>
<name>A0A8K0DGI8_IGNLU</name>
<reference evidence="1" key="1">
    <citation type="submission" date="2019-08" db="EMBL/GenBank/DDBJ databases">
        <title>The genome of the North American firefly Photinus pyralis.</title>
        <authorList>
            <consortium name="Photinus pyralis genome working group"/>
            <person name="Fallon T.R."/>
            <person name="Sander Lower S.E."/>
            <person name="Weng J.-K."/>
        </authorList>
    </citation>
    <scope>NUCLEOTIDE SEQUENCE</scope>
    <source>
        <strain evidence="1">TRF0915ILg1</strain>
        <tissue evidence="1">Whole body</tissue>
    </source>
</reference>